<proteinExistence type="predicted"/>
<comment type="caution">
    <text evidence="1">The sequence shown here is derived from an EMBL/GenBank/DDBJ whole genome shotgun (WGS) entry which is preliminary data.</text>
</comment>
<sequence>MINIQLKCLSIHNLTEITFEPGIVIIILLGDQILLQNRFLQLFQNLNNLEAYSQIIFNQIQFYRSLYSKKYKPKIQ</sequence>
<dbReference type="Proteomes" id="UP000683925">
    <property type="component" value="Unassembled WGS sequence"/>
</dbReference>
<accession>A0A8S1WES4</accession>
<dbReference type="EMBL" id="CAJJDP010000088">
    <property type="protein sequence ID" value="CAD8187175.1"/>
    <property type="molecule type" value="Genomic_DNA"/>
</dbReference>
<organism evidence="1 2">
    <name type="scientific">Paramecium octaurelia</name>
    <dbReference type="NCBI Taxonomy" id="43137"/>
    <lineage>
        <taxon>Eukaryota</taxon>
        <taxon>Sar</taxon>
        <taxon>Alveolata</taxon>
        <taxon>Ciliophora</taxon>
        <taxon>Intramacronucleata</taxon>
        <taxon>Oligohymenophorea</taxon>
        <taxon>Peniculida</taxon>
        <taxon>Parameciidae</taxon>
        <taxon>Paramecium</taxon>
    </lineage>
</organism>
<name>A0A8S1WES4_PAROT</name>
<dbReference type="AlphaFoldDB" id="A0A8S1WES4"/>
<keyword evidence="2" id="KW-1185">Reference proteome</keyword>
<evidence type="ECO:0000313" key="2">
    <source>
        <dbReference type="Proteomes" id="UP000683925"/>
    </source>
</evidence>
<protein>
    <submittedName>
        <fullName evidence="1">Uncharacterized protein</fullName>
    </submittedName>
</protein>
<evidence type="ECO:0000313" key="1">
    <source>
        <dbReference type="EMBL" id="CAD8187175.1"/>
    </source>
</evidence>
<gene>
    <name evidence="1" type="ORF">POCTA_138.1.T0890147</name>
</gene>
<reference evidence="1" key="1">
    <citation type="submission" date="2021-01" db="EMBL/GenBank/DDBJ databases">
        <authorList>
            <consortium name="Genoscope - CEA"/>
            <person name="William W."/>
        </authorList>
    </citation>
    <scope>NUCLEOTIDE SEQUENCE</scope>
</reference>